<comment type="caution">
    <text evidence="2">The sequence shown here is derived from an EMBL/GenBank/DDBJ whole genome shotgun (WGS) entry which is preliminary data.</text>
</comment>
<feature type="region of interest" description="Disordered" evidence="1">
    <location>
        <begin position="312"/>
        <end position="336"/>
    </location>
</feature>
<name>A0A0R0BUJ7_9GAMM</name>
<evidence type="ECO:0000256" key="1">
    <source>
        <dbReference type="SAM" id="MobiDB-lite"/>
    </source>
</evidence>
<dbReference type="EMBL" id="LDJH01000002">
    <property type="protein sequence ID" value="KRG60811.1"/>
    <property type="molecule type" value="Genomic_DNA"/>
</dbReference>
<feature type="compositionally biased region" description="Low complexity" evidence="1">
    <location>
        <begin position="454"/>
        <end position="472"/>
    </location>
</feature>
<proteinExistence type="predicted"/>
<sequence length="503" mass="53435">MNSLTGGLQFGQQLKAQRDTTQINRLAGQAYGAEPEQRESLLAQMQQVNPTMAAEQEKALGMTDERRQKGLINAARILVNTPEQFRAGQYARMVPGLSRYGLSDLPPEYNAETSGLIMETAQGLVRAAGGGDSEQFTLGPGSKRFDASGNVIAEVPFAPASGTLVDVPDGMGGTMKMVWDPRTRQLGDLPQVGGSGRTYEDGSPTILSSGRAPDGTQFQFDPGMPAWAQQAALADVASGGTLTEVALPDRDAPPQQGARPGRIGYNPPKQQEQYATLSAGEVAALGLPEGTVAQRSPTGQVQVVSRPSATAAGGQVIDNGDGTTTYIPPGKISEGERNASGFYQRMIAANAEMQQLEQSGYDPTNRRDYYTAGGEFLNPLASPEGQRYRQAQDNWLRANLRKESGAAIGVDEMDQERKNYFPIPGDTPEVIAQKMRNRKTTERAMRAAAGAGLPPVGQDPAPAGPAAQAGQQRPVMVNSPAEYNALPAGALYTAPDGSTRRKK</sequence>
<evidence type="ECO:0000313" key="3">
    <source>
        <dbReference type="Proteomes" id="UP000051254"/>
    </source>
</evidence>
<dbReference type="STRING" id="266128.ABB25_01070"/>
<organism evidence="2 3">
    <name type="scientific">Stenotrophomonas koreensis</name>
    <dbReference type="NCBI Taxonomy" id="266128"/>
    <lineage>
        <taxon>Bacteria</taxon>
        <taxon>Pseudomonadati</taxon>
        <taxon>Pseudomonadota</taxon>
        <taxon>Gammaproteobacteria</taxon>
        <taxon>Lysobacterales</taxon>
        <taxon>Lysobacteraceae</taxon>
        <taxon>Stenotrophomonas</taxon>
    </lineage>
</organism>
<reference evidence="2 3" key="1">
    <citation type="submission" date="2015-05" db="EMBL/GenBank/DDBJ databases">
        <title>Genome sequencing and analysis of members of genus Stenotrophomonas.</title>
        <authorList>
            <person name="Patil P.P."/>
            <person name="Midha S."/>
            <person name="Patil P.B."/>
        </authorList>
    </citation>
    <scope>NUCLEOTIDE SEQUENCE [LARGE SCALE GENOMIC DNA]</scope>
    <source>
        <strain evidence="2 3">DSM 17805</strain>
    </source>
</reference>
<dbReference type="PATRIC" id="fig|266128.3.peg.1283"/>
<dbReference type="AlphaFoldDB" id="A0A0R0BUJ7"/>
<protein>
    <submittedName>
        <fullName evidence="2">Uncharacterized protein</fullName>
    </submittedName>
</protein>
<dbReference type="Proteomes" id="UP000051254">
    <property type="component" value="Unassembled WGS sequence"/>
</dbReference>
<dbReference type="RefSeq" id="WP_057662443.1">
    <property type="nucleotide sequence ID" value="NZ_LDJH01000002.1"/>
</dbReference>
<gene>
    <name evidence="2" type="ORF">ABB25_01070</name>
</gene>
<keyword evidence="3" id="KW-1185">Reference proteome</keyword>
<dbReference type="OrthoDB" id="6057976at2"/>
<accession>A0A0R0BUJ7</accession>
<evidence type="ECO:0000313" key="2">
    <source>
        <dbReference type="EMBL" id="KRG60811.1"/>
    </source>
</evidence>
<feature type="region of interest" description="Disordered" evidence="1">
    <location>
        <begin position="247"/>
        <end position="267"/>
    </location>
</feature>
<feature type="region of interest" description="Disordered" evidence="1">
    <location>
        <begin position="440"/>
        <end position="503"/>
    </location>
</feature>